<keyword evidence="3" id="KW-1185">Reference proteome</keyword>
<dbReference type="AlphaFoldDB" id="A0A517YB55"/>
<name>A0A517YB55_9BACT</name>
<accession>A0A517YB55</accession>
<gene>
    <name evidence="2" type="ORF">ETAA8_25060</name>
</gene>
<proteinExistence type="predicted"/>
<keyword evidence="1" id="KW-0732">Signal</keyword>
<sequence precursor="true">MMSISRAALVLLVSLPCLAFAQDKPANQQVTRQQCDVWVQQLANRKAWPYKESYVLDSPRNSGDVAYKDVKAAYDQLADNFEVSLPSIMQGVDDNRFSHWREVPSNGVFAAYSVGHACRSLIAAHIEVYQGQIAFLDDTGVPRSLYFIESTGGYKVWYQSRKDKPLFELQLEAIDWALRQPHDKRIEPKVWNDGRAELSKFRANFVKIGKPLNPNHELQFEGK</sequence>
<organism evidence="2 3">
    <name type="scientific">Anatilimnocola aggregata</name>
    <dbReference type="NCBI Taxonomy" id="2528021"/>
    <lineage>
        <taxon>Bacteria</taxon>
        <taxon>Pseudomonadati</taxon>
        <taxon>Planctomycetota</taxon>
        <taxon>Planctomycetia</taxon>
        <taxon>Pirellulales</taxon>
        <taxon>Pirellulaceae</taxon>
        <taxon>Anatilimnocola</taxon>
    </lineage>
</organism>
<dbReference type="KEGG" id="aagg:ETAA8_25060"/>
<evidence type="ECO:0000313" key="3">
    <source>
        <dbReference type="Proteomes" id="UP000315017"/>
    </source>
</evidence>
<protein>
    <submittedName>
        <fullName evidence="2">Uncharacterized protein</fullName>
    </submittedName>
</protein>
<evidence type="ECO:0000313" key="2">
    <source>
        <dbReference type="EMBL" id="QDU27419.1"/>
    </source>
</evidence>
<dbReference type="Proteomes" id="UP000315017">
    <property type="component" value="Chromosome"/>
</dbReference>
<feature type="chain" id="PRO_5022051582" evidence="1">
    <location>
        <begin position="22"/>
        <end position="223"/>
    </location>
</feature>
<reference evidence="2 3" key="1">
    <citation type="submission" date="2019-02" db="EMBL/GenBank/DDBJ databases">
        <title>Deep-cultivation of Planctomycetes and their phenomic and genomic characterization uncovers novel biology.</title>
        <authorList>
            <person name="Wiegand S."/>
            <person name="Jogler M."/>
            <person name="Boedeker C."/>
            <person name="Pinto D."/>
            <person name="Vollmers J."/>
            <person name="Rivas-Marin E."/>
            <person name="Kohn T."/>
            <person name="Peeters S.H."/>
            <person name="Heuer A."/>
            <person name="Rast P."/>
            <person name="Oberbeckmann S."/>
            <person name="Bunk B."/>
            <person name="Jeske O."/>
            <person name="Meyerdierks A."/>
            <person name="Storesund J.E."/>
            <person name="Kallscheuer N."/>
            <person name="Luecker S."/>
            <person name="Lage O.M."/>
            <person name="Pohl T."/>
            <person name="Merkel B.J."/>
            <person name="Hornburger P."/>
            <person name="Mueller R.-W."/>
            <person name="Bruemmer F."/>
            <person name="Labrenz M."/>
            <person name="Spormann A.M."/>
            <person name="Op den Camp H."/>
            <person name="Overmann J."/>
            <person name="Amann R."/>
            <person name="Jetten M.S.M."/>
            <person name="Mascher T."/>
            <person name="Medema M.H."/>
            <person name="Devos D.P."/>
            <person name="Kaster A.-K."/>
            <person name="Ovreas L."/>
            <person name="Rohde M."/>
            <person name="Galperin M.Y."/>
            <person name="Jogler C."/>
        </authorList>
    </citation>
    <scope>NUCLEOTIDE SEQUENCE [LARGE SCALE GENOMIC DNA]</scope>
    <source>
        <strain evidence="2 3">ETA_A8</strain>
    </source>
</reference>
<dbReference type="EMBL" id="CP036274">
    <property type="protein sequence ID" value="QDU27419.1"/>
    <property type="molecule type" value="Genomic_DNA"/>
</dbReference>
<evidence type="ECO:0000256" key="1">
    <source>
        <dbReference type="SAM" id="SignalP"/>
    </source>
</evidence>
<feature type="signal peptide" evidence="1">
    <location>
        <begin position="1"/>
        <end position="21"/>
    </location>
</feature>